<name>A0AAD5J3U6_ACENE</name>
<dbReference type="PANTHER" id="PTHR46450">
    <property type="entry name" value="INACTIVE HISTONE-LYSINE N-METHYLTRANSFERASE SUVR1-RELATED"/>
    <property type="match status" value="1"/>
</dbReference>
<feature type="region of interest" description="Disordered" evidence="10">
    <location>
        <begin position="235"/>
        <end position="263"/>
    </location>
</feature>
<keyword evidence="8" id="KW-0539">Nucleus</keyword>
<evidence type="ECO:0000313" key="14">
    <source>
        <dbReference type="Proteomes" id="UP001064489"/>
    </source>
</evidence>
<feature type="compositionally biased region" description="Polar residues" evidence="10">
    <location>
        <begin position="180"/>
        <end position="196"/>
    </location>
</feature>
<evidence type="ECO:0000256" key="10">
    <source>
        <dbReference type="SAM" id="MobiDB-lite"/>
    </source>
</evidence>
<feature type="domain" description="SET" evidence="11">
    <location>
        <begin position="634"/>
        <end position="768"/>
    </location>
</feature>
<dbReference type="FunFam" id="2.170.270.10:FF:000046">
    <property type="entry name" value="SET-domain containing protein lysine methyltransferase family protein"/>
    <property type="match status" value="1"/>
</dbReference>
<evidence type="ECO:0000256" key="8">
    <source>
        <dbReference type="ARBA" id="ARBA00023242"/>
    </source>
</evidence>
<dbReference type="InterPro" id="IPR055414">
    <property type="entry name" value="LRR_R13L4/SHOC2-like"/>
</dbReference>
<dbReference type="GO" id="GO:0042054">
    <property type="term" value="F:histone methyltransferase activity"/>
    <property type="evidence" value="ECO:0007669"/>
    <property type="project" value="InterPro"/>
</dbReference>
<keyword evidence="3" id="KW-0158">Chromosome</keyword>
<feature type="region of interest" description="Disordered" evidence="10">
    <location>
        <begin position="433"/>
        <end position="454"/>
    </location>
</feature>
<keyword evidence="4" id="KW-0808">Transferase</keyword>
<comment type="subcellular location">
    <subcellularLocation>
        <location evidence="2">Chromosome</location>
    </subcellularLocation>
    <subcellularLocation>
        <location evidence="1">Nucleus</location>
    </subcellularLocation>
</comment>
<evidence type="ECO:0000256" key="7">
    <source>
        <dbReference type="ARBA" id="ARBA00022833"/>
    </source>
</evidence>
<feature type="domain" description="Pre-SET" evidence="12">
    <location>
        <begin position="536"/>
        <end position="631"/>
    </location>
</feature>
<comment type="caution">
    <text evidence="13">The sequence shown here is derived from an EMBL/GenBank/DDBJ whole genome shotgun (WGS) entry which is preliminary data.</text>
</comment>
<keyword evidence="14" id="KW-1185">Reference proteome</keyword>
<dbReference type="GO" id="GO:0005634">
    <property type="term" value="C:nucleus"/>
    <property type="evidence" value="ECO:0007669"/>
    <property type="project" value="UniProtKB-SubCell"/>
</dbReference>
<evidence type="ECO:0000256" key="6">
    <source>
        <dbReference type="ARBA" id="ARBA00022737"/>
    </source>
</evidence>
<dbReference type="Gene3D" id="2.170.270.10">
    <property type="entry name" value="SET domain"/>
    <property type="match status" value="1"/>
</dbReference>
<evidence type="ECO:0000313" key="13">
    <source>
        <dbReference type="EMBL" id="KAI9185438.1"/>
    </source>
</evidence>
<dbReference type="AlphaFoldDB" id="A0AAD5J3U6"/>
<dbReference type="GO" id="GO:0005694">
    <property type="term" value="C:chromosome"/>
    <property type="evidence" value="ECO:0007669"/>
    <property type="project" value="UniProtKB-SubCell"/>
</dbReference>
<dbReference type="EMBL" id="JAJSOW010000100">
    <property type="protein sequence ID" value="KAI9185438.1"/>
    <property type="molecule type" value="Genomic_DNA"/>
</dbReference>
<dbReference type="PANTHER" id="PTHR46450:SF24">
    <property type="entry name" value="HISTONE-LYSINE N-METHYLTRANSFERASE SUVR4"/>
    <property type="match status" value="1"/>
</dbReference>
<reference evidence="13" key="1">
    <citation type="journal article" date="2022" name="Plant J.">
        <title>Strategies of tolerance reflected in two North American maple genomes.</title>
        <authorList>
            <person name="McEvoy S.L."/>
            <person name="Sezen U.U."/>
            <person name="Trouern-Trend A."/>
            <person name="McMahon S.M."/>
            <person name="Schaberg P.G."/>
            <person name="Yang J."/>
            <person name="Wegrzyn J.L."/>
            <person name="Swenson N.G."/>
        </authorList>
    </citation>
    <scope>NUCLEOTIDE SEQUENCE</scope>
    <source>
        <strain evidence="13">91603</strain>
    </source>
</reference>
<feature type="region of interest" description="Disordered" evidence="10">
    <location>
        <begin position="61"/>
        <end position="98"/>
    </location>
</feature>
<evidence type="ECO:0000256" key="9">
    <source>
        <dbReference type="SAM" id="Coils"/>
    </source>
</evidence>
<dbReference type="PROSITE" id="PS51580">
    <property type="entry name" value="SAM_MT43_3"/>
    <property type="match status" value="1"/>
</dbReference>
<keyword evidence="6" id="KW-0677">Repeat</keyword>
<feature type="region of interest" description="Disordered" evidence="10">
    <location>
        <begin position="137"/>
        <end position="197"/>
    </location>
</feature>
<keyword evidence="5" id="KW-0479">Metal-binding</keyword>
<dbReference type="SMART" id="SM00317">
    <property type="entry name" value="SET"/>
    <property type="match status" value="1"/>
</dbReference>
<evidence type="ECO:0000256" key="5">
    <source>
        <dbReference type="ARBA" id="ARBA00022723"/>
    </source>
</evidence>
<gene>
    <name evidence="13" type="ORF">LWI28_007235</name>
</gene>
<dbReference type="SUPFAM" id="SSF82199">
    <property type="entry name" value="SET domain"/>
    <property type="match status" value="1"/>
</dbReference>
<keyword evidence="7" id="KW-0862">Zinc</keyword>
<dbReference type="InterPro" id="IPR007728">
    <property type="entry name" value="Pre-SET_dom"/>
</dbReference>
<evidence type="ECO:0000256" key="2">
    <source>
        <dbReference type="ARBA" id="ARBA00004286"/>
    </source>
</evidence>
<keyword evidence="9" id="KW-0175">Coiled coil</keyword>
<dbReference type="Gene3D" id="1.10.8.850">
    <property type="entry name" value="Histone-lysine N methyltransferase , C-terminal domain-like"/>
    <property type="match status" value="1"/>
</dbReference>
<evidence type="ECO:0000256" key="4">
    <source>
        <dbReference type="ARBA" id="ARBA00022679"/>
    </source>
</evidence>
<dbReference type="Pfam" id="PF10440">
    <property type="entry name" value="WIYLD"/>
    <property type="match status" value="1"/>
</dbReference>
<reference evidence="13" key="2">
    <citation type="submission" date="2023-02" db="EMBL/GenBank/DDBJ databases">
        <authorList>
            <person name="Swenson N.G."/>
            <person name="Wegrzyn J.L."/>
            <person name="Mcevoy S.L."/>
        </authorList>
    </citation>
    <scope>NUCLEOTIDE SEQUENCE</scope>
    <source>
        <strain evidence="13">91603</strain>
        <tissue evidence="13">Leaf</tissue>
    </source>
</reference>
<dbReference type="Pfam" id="PF05033">
    <property type="entry name" value="Pre-SET"/>
    <property type="match status" value="1"/>
</dbReference>
<dbReference type="InterPro" id="IPR043017">
    <property type="entry name" value="WIYLD_dom_sf"/>
</dbReference>
<evidence type="ECO:0000256" key="3">
    <source>
        <dbReference type="ARBA" id="ARBA00022454"/>
    </source>
</evidence>
<dbReference type="PROSITE" id="PS50280">
    <property type="entry name" value="SET"/>
    <property type="match status" value="1"/>
</dbReference>
<dbReference type="CDD" id="cd10538">
    <property type="entry name" value="SET_SETDB-like"/>
    <property type="match status" value="1"/>
</dbReference>
<dbReference type="Proteomes" id="UP001064489">
    <property type="component" value="Chromosome 3"/>
</dbReference>
<evidence type="ECO:0000259" key="11">
    <source>
        <dbReference type="PROSITE" id="PS50280"/>
    </source>
</evidence>
<feature type="coiled-coil region" evidence="9">
    <location>
        <begin position="1169"/>
        <end position="1196"/>
    </location>
</feature>
<feature type="compositionally biased region" description="Basic and acidic residues" evidence="10">
    <location>
        <begin position="68"/>
        <end position="77"/>
    </location>
</feature>
<dbReference type="Pfam" id="PF23598">
    <property type="entry name" value="LRR_14"/>
    <property type="match status" value="1"/>
</dbReference>
<protein>
    <submittedName>
        <fullName evidence="13">Uncharacterized protein</fullName>
    </submittedName>
</protein>
<dbReference type="InterPro" id="IPR032675">
    <property type="entry name" value="LRR_dom_sf"/>
</dbReference>
<dbReference type="PROSITE" id="PS50867">
    <property type="entry name" value="PRE_SET"/>
    <property type="match status" value="1"/>
</dbReference>
<accession>A0AAD5J3U6</accession>
<sequence>MGINERLLKALKVTRGLGIPDEEVKPVLQDLLQVYEWNWEPIEAEEYRVLLDGYFESKENQGVEDEKEYNMKHDGSKRPSKKLQGAGQEDHVSSAVANSSKKLALEKAKMPLNTSTQGITELSQQCSMFRSIEFSSHPADKQLNSKRKEPISSHLHSTDRKSSHDGVRVSHAVDSKQPSDAHGSSHTSKQNIPTSHCSRKLIKANTKLLIGDMSHCSQPLSVVSSANHSTGNWSSLTMLPSDSKQSLDAHGSSHTSKQNIPTSHCNKKLIKPKTKLLIGDMSHCSEPLSVVSSAVPGSLVRSSTGNQCVKSAASQVVHFDSEDGASGCNGNTSSKNHLNVASSATGEVKLSLNCISALANPNFRCPNFDAVLEYLESNLRTEKITASQFSVRKLLEDLCDSYLKLGKSTGGLVINSSSPEVVITGGESLSSRRLKKRASGNGNSERDLNKKGKNYSGILNSSNLVNIQQQRVTRRLFRSISDITKGVENVKISLVDEFGNEDLPNFTYMPQSTIYQGAYIHISLARISDEDCCSSCSGDCLSSSIPCACARETGGEFAYTQQGLLKEKFLDACLSMLTGVHDQRLVYCQDCPLERSKNEQCKGHIIRKFVKECWRKCGCNMNCGNRVVQRGITCELQVFLTGDGKGWGLRTLQDLPKGTFVCEYVGEILTNTELYERNMKSSGSERHTYPVTLDADWGSERILKDEEALCLDATFSGNVARFINHRCFDANLTDIPVEVETPDRHYYHLALFTARNVNALEELTWDYGIDFSDHNHPIKAFKCGCGSAGTQEVKGIMLEKSEQQITHLNGKSFSGMRNLRLLKISNVDFSEDIEYLSNELRFLKWPKYPSTSLPSNFQPQKLFELNLCHSRIKYLWKDMKVFPKLKTIKLSYSHNLIETPDFTMVPNLEILDVEGCTRLRKVHKSVGLLERLTILNLKDCKNLENFPNDVSGLKLLKILNLQGCSELNKLPQNLGELKCLEELDVGGTAIRQVPSSIARLTNLKTLSFHECKGHPPQSRMSSFFSLQLPRKHPNTVCLLLPPLSDPTDLDPLQSMGCKMFIMRNEYCFCFEMPSFTNFESDHLWLAYVSRVQFEHDYSPPLSSYLDHLQKSELDPSYIPPQIEPYGSDHEWVGDSTCIHAMFQTFTAENSDSKADDRLLTSEEDHDFYLVELDKKIAKVKTKMEALSSEIEVLVKLGQGAEIIRAKIQALVSELDDARKIILPITS</sequence>
<dbReference type="InterPro" id="IPR018848">
    <property type="entry name" value="WIYLD_domain"/>
</dbReference>
<dbReference type="SMART" id="SM00468">
    <property type="entry name" value="PreSET"/>
    <property type="match status" value="1"/>
</dbReference>
<dbReference type="GO" id="GO:0008270">
    <property type="term" value="F:zinc ion binding"/>
    <property type="evidence" value="ECO:0007669"/>
    <property type="project" value="InterPro"/>
</dbReference>
<dbReference type="Gene3D" id="3.80.10.10">
    <property type="entry name" value="Ribonuclease Inhibitor"/>
    <property type="match status" value="1"/>
</dbReference>
<dbReference type="InterPro" id="IPR001214">
    <property type="entry name" value="SET_dom"/>
</dbReference>
<evidence type="ECO:0000256" key="1">
    <source>
        <dbReference type="ARBA" id="ARBA00004123"/>
    </source>
</evidence>
<organism evidence="13 14">
    <name type="scientific">Acer negundo</name>
    <name type="common">Box elder</name>
    <dbReference type="NCBI Taxonomy" id="4023"/>
    <lineage>
        <taxon>Eukaryota</taxon>
        <taxon>Viridiplantae</taxon>
        <taxon>Streptophyta</taxon>
        <taxon>Embryophyta</taxon>
        <taxon>Tracheophyta</taxon>
        <taxon>Spermatophyta</taxon>
        <taxon>Magnoliopsida</taxon>
        <taxon>eudicotyledons</taxon>
        <taxon>Gunneridae</taxon>
        <taxon>Pentapetalae</taxon>
        <taxon>rosids</taxon>
        <taxon>malvids</taxon>
        <taxon>Sapindales</taxon>
        <taxon>Sapindaceae</taxon>
        <taxon>Hippocastanoideae</taxon>
        <taxon>Acereae</taxon>
        <taxon>Acer</taxon>
    </lineage>
</organism>
<dbReference type="InterPro" id="IPR046341">
    <property type="entry name" value="SET_dom_sf"/>
</dbReference>
<dbReference type="InterPro" id="IPR025776">
    <property type="entry name" value="SUVR4/1/2"/>
</dbReference>
<dbReference type="Pfam" id="PF00856">
    <property type="entry name" value="SET"/>
    <property type="match status" value="1"/>
</dbReference>
<feature type="compositionally biased region" description="Basic and acidic residues" evidence="10">
    <location>
        <begin position="146"/>
        <end position="179"/>
    </location>
</feature>
<evidence type="ECO:0000259" key="12">
    <source>
        <dbReference type="PROSITE" id="PS50867"/>
    </source>
</evidence>
<dbReference type="SUPFAM" id="SSF52058">
    <property type="entry name" value="L domain-like"/>
    <property type="match status" value="1"/>
</dbReference>
<proteinExistence type="predicted"/>